<dbReference type="GO" id="GO:0003676">
    <property type="term" value="F:nucleic acid binding"/>
    <property type="evidence" value="ECO:0007669"/>
    <property type="project" value="InterPro"/>
</dbReference>
<accession>A0A9P1I439</accession>
<dbReference type="FunFam" id="2.40.50.140:FF:000274">
    <property type="entry name" value="Mitochondrial RNA binding protein"/>
    <property type="match status" value="1"/>
</dbReference>
<evidence type="ECO:0000313" key="4">
    <source>
        <dbReference type="Proteomes" id="UP001152747"/>
    </source>
</evidence>
<feature type="compositionally biased region" description="Basic residues" evidence="1">
    <location>
        <begin position="176"/>
        <end position="190"/>
    </location>
</feature>
<reference evidence="3" key="1">
    <citation type="submission" date="2022-11" db="EMBL/GenBank/DDBJ databases">
        <authorList>
            <person name="Kikuchi T."/>
        </authorList>
    </citation>
    <scope>NUCLEOTIDE SEQUENCE</scope>
    <source>
        <strain evidence="3">PS1010</strain>
    </source>
</reference>
<dbReference type="CDD" id="cd04458">
    <property type="entry name" value="CSP_CDS"/>
    <property type="match status" value="1"/>
</dbReference>
<dbReference type="Gene3D" id="2.40.50.140">
    <property type="entry name" value="Nucleic acid-binding proteins"/>
    <property type="match status" value="1"/>
</dbReference>
<dbReference type="PROSITE" id="PS00352">
    <property type="entry name" value="CSD_1"/>
    <property type="match status" value="1"/>
</dbReference>
<proteinExistence type="predicted"/>
<dbReference type="PROSITE" id="PS51857">
    <property type="entry name" value="CSD_2"/>
    <property type="match status" value="1"/>
</dbReference>
<gene>
    <name evidence="3" type="ORF">CAMP_LOCUS347</name>
</gene>
<dbReference type="InterPro" id="IPR050181">
    <property type="entry name" value="Cold_shock_domain"/>
</dbReference>
<dbReference type="EMBL" id="CANHGI010000001">
    <property type="protein sequence ID" value="CAI5437710.1"/>
    <property type="molecule type" value="Genomic_DNA"/>
</dbReference>
<dbReference type="PRINTS" id="PR00050">
    <property type="entry name" value="COLDSHOCK"/>
</dbReference>
<dbReference type="InterPro" id="IPR002059">
    <property type="entry name" value="CSP_DNA-bd"/>
</dbReference>
<dbReference type="OrthoDB" id="203339at2759"/>
<dbReference type="Pfam" id="PF00313">
    <property type="entry name" value="CSD"/>
    <property type="match status" value="1"/>
</dbReference>
<dbReference type="PANTHER" id="PTHR11544">
    <property type="entry name" value="COLD SHOCK DOMAIN CONTAINING PROTEINS"/>
    <property type="match status" value="1"/>
</dbReference>
<feature type="compositionally biased region" description="Basic and acidic residues" evidence="1">
    <location>
        <begin position="199"/>
        <end position="210"/>
    </location>
</feature>
<dbReference type="Proteomes" id="UP001152747">
    <property type="component" value="Unassembled WGS sequence"/>
</dbReference>
<dbReference type="InterPro" id="IPR012340">
    <property type="entry name" value="NA-bd_OB-fold"/>
</dbReference>
<comment type="caution">
    <text evidence="3">The sequence shown here is derived from an EMBL/GenBank/DDBJ whole genome shotgun (WGS) entry which is preliminary data.</text>
</comment>
<dbReference type="AlphaFoldDB" id="A0A9P1I439"/>
<feature type="region of interest" description="Disordered" evidence="1">
    <location>
        <begin position="146"/>
        <end position="211"/>
    </location>
</feature>
<evidence type="ECO:0000259" key="2">
    <source>
        <dbReference type="PROSITE" id="PS51857"/>
    </source>
</evidence>
<dbReference type="SMART" id="SM00357">
    <property type="entry name" value="CSP"/>
    <property type="match status" value="1"/>
</dbReference>
<sequence>MSNNANTTIEVAEEAIEKLENLKVSDGNKSPRRPRVSVEERVRLWEEEQKNKTVLKKGIEGTVKWYSVLGRYGFISRKDGEKDVFVHQTAIAASETNKFYLRTLGNEEEVVFDLVDGRKGPEAANVTGPNGENVHGSKFRHILLSRFRKNRRNTRRNQQPTDADNSEVKSAESAKKPRKQRKTRERKNRAPKSPEPTTEEAKAGARREIINEAQTTLTDRCGSALGEATLGAQGLDAQI</sequence>
<protein>
    <recommendedName>
        <fullName evidence="2">CSD domain-containing protein</fullName>
    </recommendedName>
</protein>
<dbReference type="InterPro" id="IPR019844">
    <property type="entry name" value="CSD_CS"/>
</dbReference>
<evidence type="ECO:0000313" key="3">
    <source>
        <dbReference type="EMBL" id="CAI5437710.1"/>
    </source>
</evidence>
<evidence type="ECO:0000256" key="1">
    <source>
        <dbReference type="SAM" id="MobiDB-lite"/>
    </source>
</evidence>
<organism evidence="3 4">
    <name type="scientific">Caenorhabditis angaria</name>
    <dbReference type="NCBI Taxonomy" id="860376"/>
    <lineage>
        <taxon>Eukaryota</taxon>
        <taxon>Metazoa</taxon>
        <taxon>Ecdysozoa</taxon>
        <taxon>Nematoda</taxon>
        <taxon>Chromadorea</taxon>
        <taxon>Rhabditida</taxon>
        <taxon>Rhabditina</taxon>
        <taxon>Rhabditomorpha</taxon>
        <taxon>Rhabditoidea</taxon>
        <taxon>Rhabditidae</taxon>
        <taxon>Peloderinae</taxon>
        <taxon>Caenorhabditis</taxon>
    </lineage>
</organism>
<feature type="compositionally biased region" description="Basic residues" evidence="1">
    <location>
        <begin position="146"/>
        <end position="155"/>
    </location>
</feature>
<feature type="domain" description="CSD" evidence="2">
    <location>
        <begin position="58"/>
        <end position="128"/>
    </location>
</feature>
<name>A0A9P1I439_9PELO</name>
<dbReference type="InterPro" id="IPR011129">
    <property type="entry name" value="CSD"/>
</dbReference>
<dbReference type="SUPFAM" id="SSF50249">
    <property type="entry name" value="Nucleic acid-binding proteins"/>
    <property type="match status" value="1"/>
</dbReference>
<feature type="compositionally biased region" description="Basic and acidic residues" evidence="1">
    <location>
        <begin position="166"/>
        <end position="175"/>
    </location>
</feature>
<keyword evidence="4" id="KW-1185">Reference proteome</keyword>